<dbReference type="PANTHER" id="PTHR33219:SF14">
    <property type="entry name" value="PROTEIN COFACTOR ASSEMBLY OF COMPLEX C SUBUNIT B CCB3, CHLOROPLASTIC-RELATED"/>
    <property type="match status" value="1"/>
</dbReference>
<dbReference type="PANTHER" id="PTHR33219">
    <property type="entry name" value="YLMG HOMOLOG PROTEIN 2, CHLOROPLASTIC"/>
    <property type="match status" value="1"/>
</dbReference>
<dbReference type="Pfam" id="PF02325">
    <property type="entry name" value="CCB3_YggT"/>
    <property type="match status" value="2"/>
</dbReference>
<feature type="transmembrane region" description="Helical" evidence="1">
    <location>
        <begin position="87"/>
        <end position="110"/>
    </location>
</feature>
<proteinExistence type="predicted"/>
<keyword evidence="2" id="KW-0131">Cell cycle</keyword>
<dbReference type="GO" id="GO:0051301">
    <property type="term" value="P:cell division"/>
    <property type="evidence" value="ECO:0007669"/>
    <property type="project" value="UniProtKB-KW"/>
</dbReference>
<keyword evidence="1" id="KW-0812">Transmembrane</keyword>
<dbReference type="InterPro" id="IPR003425">
    <property type="entry name" value="CCB3/YggT"/>
</dbReference>
<keyword evidence="1" id="KW-0472">Membrane</keyword>
<feature type="transmembrane region" description="Helical" evidence="1">
    <location>
        <begin position="59"/>
        <end position="81"/>
    </location>
</feature>
<accession>A0A3B0XIX6</accession>
<reference evidence="2" key="1">
    <citation type="submission" date="2018-06" db="EMBL/GenBank/DDBJ databases">
        <authorList>
            <person name="Zhirakovskaya E."/>
        </authorList>
    </citation>
    <scope>NUCLEOTIDE SEQUENCE</scope>
</reference>
<keyword evidence="2" id="KW-0132">Cell division</keyword>
<keyword evidence="1" id="KW-1133">Transmembrane helix</keyword>
<name>A0A3B0XIX6_9ZZZZ</name>
<evidence type="ECO:0000256" key="1">
    <source>
        <dbReference type="SAM" id="Phobius"/>
    </source>
</evidence>
<sequence length="181" mass="20438">MNPFVFLIDIIFQLYATALLIRLLLQWVRADFYNPVSQFIVKMTNPPVMPLRKIIPGYGGIDMATLLLAITVMAVKIIIIYQVPDPFFISMMTLSQTLVLIVSIFLYSIIIQAILSWVNPDPYNPIVSLLNSITHPVLKHFRALVPPISGFDISSIFAIIALMFVQYSIQYIFTGIIDSAL</sequence>
<dbReference type="AlphaFoldDB" id="A0A3B0XIX6"/>
<dbReference type="GO" id="GO:0016020">
    <property type="term" value="C:membrane"/>
    <property type="evidence" value="ECO:0007669"/>
    <property type="project" value="InterPro"/>
</dbReference>
<organism evidence="2">
    <name type="scientific">hydrothermal vent metagenome</name>
    <dbReference type="NCBI Taxonomy" id="652676"/>
    <lineage>
        <taxon>unclassified sequences</taxon>
        <taxon>metagenomes</taxon>
        <taxon>ecological metagenomes</taxon>
    </lineage>
</organism>
<dbReference type="EMBL" id="UOFI01000054">
    <property type="protein sequence ID" value="VAW64203.1"/>
    <property type="molecule type" value="Genomic_DNA"/>
</dbReference>
<gene>
    <name evidence="2" type="ORF">MNBD_GAMMA09-1344</name>
</gene>
<feature type="transmembrane region" description="Helical" evidence="1">
    <location>
        <begin position="6"/>
        <end position="25"/>
    </location>
</feature>
<evidence type="ECO:0000313" key="2">
    <source>
        <dbReference type="EMBL" id="VAW64203.1"/>
    </source>
</evidence>
<protein>
    <submittedName>
        <fullName evidence="2">Cell division integral membrane protein, YggT and half-length relatives</fullName>
    </submittedName>
</protein>